<gene>
    <name evidence="1" type="ordered locus">TKWG_14180</name>
</gene>
<evidence type="ECO:0000313" key="2">
    <source>
        <dbReference type="Proteomes" id="UP000005267"/>
    </source>
</evidence>
<sequence length="346" mass="37088">MDAQALADSDFHAPLTFEVVNNPDVVVKGSGATAGDIVTVFQNGDAIASDTVNPVGGWAVGVNGFAVIGDTLQVQVGSTAIADYVVSAPNRQYTSGSHGSDSLGGGEATAQQLELLILIDDVHLDLTKALSQRYRKSSVRAVGAIGAMASNTIKQKRIAMHQNYVYDLSANGFVITCVNDPQEDVLMYADNAVQTYMAGFTPITVNSYIFWGGNTPARVTMPEGQFTSGPKSQYPNVLGVSIRHVVAGEFSAWVDLNYGIGDRRYVDPTRTLWDHSNVNGAKIYPRLFSVPDGSGIPFAKGESYKWRGGYYWGMPTITAGNDTVQETSMVYALVKPTGTYVTVEKS</sequence>
<reference evidence="1 2" key="1">
    <citation type="journal article" date="2011" name="J. Bacteriol.">
        <title>Whole-genome shotgun sequencing of the sulfur-oxidizing chemoautotroph Tetrathiobacter kashmirensis.</title>
        <authorList>
            <person name="Ghosh W."/>
            <person name="George A."/>
            <person name="Agarwal A."/>
            <person name="Raj P."/>
            <person name="Alam M."/>
            <person name="Pyne P."/>
            <person name="Das Gupta S.K."/>
        </authorList>
    </citation>
    <scope>NUCLEOTIDE SEQUENCE [LARGE SCALE GENOMIC DNA]</scope>
    <source>
        <strain evidence="1 2">WT001</strain>
    </source>
</reference>
<dbReference type="KEGG" id="aka:TKWG_14180"/>
<name>I3UD26_ADVKW</name>
<organism evidence="1 2">
    <name type="scientific">Advenella kashmirensis (strain DSM 17095 / LMG 22695 / WT001)</name>
    <name type="common">Tetrathiobacter kashmirensis</name>
    <dbReference type="NCBI Taxonomy" id="1036672"/>
    <lineage>
        <taxon>Bacteria</taxon>
        <taxon>Pseudomonadati</taxon>
        <taxon>Pseudomonadota</taxon>
        <taxon>Betaproteobacteria</taxon>
        <taxon>Burkholderiales</taxon>
        <taxon>Alcaligenaceae</taxon>
    </lineage>
</organism>
<dbReference type="Proteomes" id="UP000005267">
    <property type="component" value="Chromosome"/>
</dbReference>
<accession>I3UD26</accession>
<dbReference type="AlphaFoldDB" id="I3UD26"/>
<dbReference type="EMBL" id="CP003555">
    <property type="protein sequence ID" value="AFK62914.1"/>
    <property type="molecule type" value="Genomic_DNA"/>
</dbReference>
<proteinExistence type="predicted"/>
<dbReference type="OrthoDB" id="6881800at2"/>
<dbReference type="STRING" id="1036672.TKWG_14180"/>
<evidence type="ECO:0000313" key="1">
    <source>
        <dbReference type="EMBL" id="AFK62914.1"/>
    </source>
</evidence>
<dbReference type="HOGENOM" id="CLU_800850_0_0_4"/>
<protein>
    <submittedName>
        <fullName evidence="1">Uncharacterized protein</fullName>
    </submittedName>
</protein>
<dbReference type="RefSeq" id="WP_014751005.1">
    <property type="nucleotide sequence ID" value="NC_017964.1"/>
</dbReference>
<reference evidence="2" key="2">
    <citation type="journal article" date="2013" name="PLoS ONE">
        <title>Genome implosion elicits host-confinement in Alcaligenaceae: evidence from the comparative genomics of Tetrathiobacter kashmirensis, a pathogen in the making.</title>
        <authorList>
            <person name="Ghosh W."/>
            <person name="Alam M."/>
            <person name="Roy C."/>
            <person name="Pyne P."/>
            <person name="George A."/>
            <person name="Chakraborty R."/>
            <person name="Majumder S."/>
            <person name="Agarwal A."/>
            <person name="Chakraborty S."/>
            <person name="Majumdar S."/>
            <person name="Gupta S.K."/>
        </authorList>
    </citation>
    <scope>NUCLEOTIDE SEQUENCE [LARGE SCALE GENOMIC DNA]</scope>
    <source>
        <strain evidence="2">WT001</strain>
    </source>
</reference>
<keyword evidence="2" id="KW-1185">Reference proteome</keyword>